<dbReference type="InterPro" id="IPR041460">
    <property type="entry name" value="Molybdopterin_N"/>
</dbReference>
<dbReference type="Proteomes" id="UP000185494">
    <property type="component" value="Chromosome 1"/>
</dbReference>
<dbReference type="GO" id="GO:0030151">
    <property type="term" value="F:molybdenum ion binding"/>
    <property type="evidence" value="ECO:0007669"/>
    <property type="project" value="TreeGrafter"/>
</dbReference>
<dbReference type="CDD" id="cd02793">
    <property type="entry name" value="MopB_CT_DMSOR-BSOR-TMAOR"/>
    <property type="match status" value="1"/>
</dbReference>
<dbReference type="GO" id="GO:0030288">
    <property type="term" value="C:outer membrane-bounded periplasmic space"/>
    <property type="evidence" value="ECO:0007669"/>
    <property type="project" value="TreeGrafter"/>
</dbReference>
<organism evidence="9 10">
    <name type="scientific">Roseomonas gilardii</name>
    <dbReference type="NCBI Taxonomy" id="257708"/>
    <lineage>
        <taxon>Bacteria</taxon>
        <taxon>Pseudomonadati</taxon>
        <taxon>Pseudomonadota</taxon>
        <taxon>Alphaproteobacteria</taxon>
        <taxon>Acetobacterales</taxon>
        <taxon>Roseomonadaceae</taxon>
        <taxon>Roseomonas</taxon>
    </lineage>
</organism>
<dbReference type="PANTHER" id="PTHR43742">
    <property type="entry name" value="TRIMETHYLAMINE-N-OXIDE REDUCTASE"/>
    <property type="match status" value="1"/>
</dbReference>
<dbReference type="SUPFAM" id="SSF50692">
    <property type="entry name" value="ADC-like"/>
    <property type="match status" value="1"/>
</dbReference>
<dbReference type="EMBL" id="CP015583">
    <property type="protein sequence ID" value="APT59252.1"/>
    <property type="molecule type" value="Genomic_DNA"/>
</dbReference>
<comment type="cofactor">
    <cofactor evidence="1">
        <name>Mo-bis(molybdopterin guanine dinucleotide)</name>
        <dbReference type="ChEBI" id="CHEBI:60539"/>
    </cofactor>
</comment>
<dbReference type="Pfam" id="PF01568">
    <property type="entry name" value="Molydop_binding"/>
    <property type="match status" value="1"/>
</dbReference>
<feature type="domain" description="Molybdopterin oxidoreductase" evidence="6">
    <location>
        <begin position="51"/>
        <end position="504"/>
    </location>
</feature>
<name>A0A1L7AKH1_9PROT</name>
<dbReference type="Gene3D" id="3.40.50.740">
    <property type="match status" value="1"/>
</dbReference>
<dbReference type="STRING" id="257708.RGI145_10135"/>
<dbReference type="InterPro" id="IPR006657">
    <property type="entry name" value="MoPterin_dinucl-bd_dom"/>
</dbReference>
<dbReference type="Pfam" id="PF18364">
    <property type="entry name" value="Molybdopterin_N"/>
    <property type="match status" value="1"/>
</dbReference>
<evidence type="ECO:0000259" key="8">
    <source>
        <dbReference type="Pfam" id="PF18364"/>
    </source>
</evidence>
<evidence type="ECO:0000313" key="9">
    <source>
        <dbReference type="EMBL" id="APT59252.1"/>
    </source>
</evidence>
<evidence type="ECO:0000313" key="10">
    <source>
        <dbReference type="Proteomes" id="UP000185494"/>
    </source>
</evidence>
<dbReference type="SUPFAM" id="SSF53706">
    <property type="entry name" value="Formate dehydrogenase/DMSO reductase, domains 1-3"/>
    <property type="match status" value="1"/>
</dbReference>
<feature type="domain" description="Molybdopterin dinucleotide-binding" evidence="7">
    <location>
        <begin position="621"/>
        <end position="740"/>
    </location>
</feature>
<dbReference type="Pfam" id="PF00384">
    <property type="entry name" value="Molybdopterin"/>
    <property type="match status" value="1"/>
</dbReference>
<keyword evidence="3" id="KW-0500">Molybdenum</keyword>
<sequence length="767" mass="84019">MSRIHPHSAHWGAFDAVAEEGRLREARPFARDAAPGALLASIPDAVHARSRIDRPHIREGWLRGERAGSERGRDRFVPVSWDRAIRLAAEETRRVRAEAGDAAILGGSYGWSSAGRFHHARSQLHRFLGLGGGFTSQVTNYSYGAGMTLMPHVLGTNDVLQGPVTDWDTIARHTRLMLCFGGLPLKNGLVTAGGAGSHDYAAQMRRAAAAGVRFVNISPFRGDCAEFLGAEWVPIRPNSDAALVFALLHVLIAEGREDRDFLGRCTVGWERLRAYVLGEADGVAKSPDWAAPLCEVPAEAIRRLAREAAGNATMITATWSLQRAEHGEQPWWALVALASALGGIGEPGRGVVFGYGSMNGMGTPRRRLPSVNLPATRNAGPSIPVSRVVELLERPGEVLSYNGRDITLPEIRMIWWAGGNPFHHHQDLNRFRRAWNRAETVVVQEPWWTAPARMADIVLPATTTLERNDIGSSSADRFVRAMHRAIPPQGQARNDHDMLADMAEELGFRDRFTQGRDEEAWLRHLYGQWQRSCAHFGVAVPDFDRFWAEGHVEIPPPNEGYTIFDGFARDPAAHPLNTPSGKVELFSETISRFGYEEIPGHPVWREPREWLGAPLAERFPLHLLSYQPATRLHGQMDDGRVSLASKIQGREPMLMHPADAAARGLDDGAVVRVFNARGAVLAGLRLSGEIRPGVVALATGAWWDPQEIGGETLCVHGNANVLTQDVGTSRLGQGCAAQSCLVQVEAWTGALPEIRVHVPPPVLEAAE</sequence>
<dbReference type="GO" id="GO:0043546">
    <property type="term" value="F:molybdopterin cofactor binding"/>
    <property type="evidence" value="ECO:0007669"/>
    <property type="project" value="InterPro"/>
</dbReference>
<evidence type="ECO:0000259" key="6">
    <source>
        <dbReference type="Pfam" id="PF00384"/>
    </source>
</evidence>
<keyword evidence="4" id="KW-0479">Metal-binding</keyword>
<evidence type="ECO:0000256" key="4">
    <source>
        <dbReference type="ARBA" id="ARBA00022723"/>
    </source>
</evidence>
<dbReference type="GO" id="GO:0009061">
    <property type="term" value="P:anaerobic respiration"/>
    <property type="evidence" value="ECO:0007669"/>
    <property type="project" value="TreeGrafter"/>
</dbReference>
<dbReference type="PANTHER" id="PTHR43742:SF10">
    <property type="entry name" value="TRIMETHYLAMINE-N-OXIDE REDUCTASE 2"/>
    <property type="match status" value="1"/>
</dbReference>
<dbReference type="InterPro" id="IPR006656">
    <property type="entry name" value="Mopterin_OxRdtase"/>
</dbReference>
<evidence type="ECO:0000256" key="3">
    <source>
        <dbReference type="ARBA" id="ARBA00022505"/>
    </source>
</evidence>
<evidence type="ECO:0000256" key="1">
    <source>
        <dbReference type="ARBA" id="ARBA00001942"/>
    </source>
</evidence>
<gene>
    <name evidence="9" type="ORF">RGI145_10135</name>
</gene>
<keyword evidence="5" id="KW-0560">Oxidoreductase</keyword>
<dbReference type="Gene3D" id="2.40.40.20">
    <property type="match status" value="1"/>
</dbReference>
<dbReference type="InterPro" id="IPR041954">
    <property type="entry name" value="CT_DMSOR/BSOR/TMAOR"/>
</dbReference>
<dbReference type="Gene3D" id="3.90.55.10">
    <property type="entry name" value="Dimethylsulfoxide Reductase, domain 3"/>
    <property type="match status" value="1"/>
</dbReference>
<evidence type="ECO:0000256" key="2">
    <source>
        <dbReference type="ARBA" id="ARBA00010312"/>
    </source>
</evidence>
<proteinExistence type="inferred from homology"/>
<protein>
    <submittedName>
        <fullName evidence="9">Biotin transporter BioY</fullName>
    </submittedName>
</protein>
<evidence type="ECO:0000256" key="5">
    <source>
        <dbReference type="ARBA" id="ARBA00023002"/>
    </source>
</evidence>
<dbReference type="GO" id="GO:0009055">
    <property type="term" value="F:electron transfer activity"/>
    <property type="evidence" value="ECO:0007669"/>
    <property type="project" value="TreeGrafter"/>
</dbReference>
<dbReference type="KEGG" id="rgi:RGI145_10135"/>
<evidence type="ECO:0000259" key="7">
    <source>
        <dbReference type="Pfam" id="PF01568"/>
    </source>
</evidence>
<dbReference type="InterPro" id="IPR009010">
    <property type="entry name" value="Asp_de-COase-like_dom_sf"/>
</dbReference>
<feature type="domain" description="Molybdopterin oxidoreductase N-terminal" evidence="8">
    <location>
        <begin position="7"/>
        <end position="47"/>
    </location>
</feature>
<dbReference type="InterPro" id="IPR050612">
    <property type="entry name" value="Prok_Mopterin_Oxidored"/>
</dbReference>
<dbReference type="Gene3D" id="3.40.228.10">
    <property type="entry name" value="Dimethylsulfoxide Reductase, domain 2"/>
    <property type="match status" value="1"/>
</dbReference>
<dbReference type="RefSeq" id="WP_075799980.1">
    <property type="nucleotide sequence ID" value="NZ_CP015583.1"/>
</dbReference>
<dbReference type="GO" id="GO:0016491">
    <property type="term" value="F:oxidoreductase activity"/>
    <property type="evidence" value="ECO:0007669"/>
    <property type="project" value="UniProtKB-KW"/>
</dbReference>
<accession>A0A1L7AKH1</accession>
<comment type="similarity">
    <text evidence="2">Belongs to the prokaryotic molybdopterin-containing oxidoreductase family.</text>
</comment>
<reference evidence="9 10" key="1">
    <citation type="submission" date="2016-05" db="EMBL/GenBank/DDBJ databases">
        <title>Complete Genome and Methylome Analysis of Psychrotrophic Bacterial Isolates from Antarctic Lake Untersee.</title>
        <authorList>
            <person name="Fomenkov A."/>
            <person name="Akimov V.N."/>
            <person name="Vasilyeva L.V."/>
            <person name="Andersen D."/>
            <person name="Vincze T."/>
            <person name="Roberts R.J."/>
        </authorList>
    </citation>
    <scope>NUCLEOTIDE SEQUENCE [LARGE SCALE GENOMIC DNA]</scope>
    <source>
        <strain evidence="9 10">U14-5</strain>
    </source>
</reference>
<dbReference type="AlphaFoldDB" id="A0A1L7AKH1"/>